<organism evidence="3 4">
    <name type="scientific">Natronosalvus rutilus</name>
    <dbReference type="NCBI Taxonomy" id="2953753"/>
    <lineage>
        <taxon>Archaea</taxon>
        <taxon>Methanobacteriati</taxon>
        <taxon>Methanobacteriota</taxon>
        <taxon>Stenosarchaea group</taxon>
        <taxon>Halobacteria</taxon>
        <taxon>Halobacteriales</taxon>
        <taxon>Natrialbaceae</taxon>
        <taxon>Natronosalvus</taxon>
    </lineage>
</organism>
<feature type="compositionally biased region" description="Basic and acidic residues" evidence="1">
    <location>
        <begin position="221"/>
        <end position="244"/>
    </location>
</feature>
<accession>A0A9E7N8L1</accession>
<dbReference type="GeneID" id="73290652"/>
<sequence length="244" mass="26860">MTARDDRRPRETNAENGGGRDDESRLFSYALPFLAALFLALGIAGTVLGGWSIVQPAIGGCADPVIGVSTPEETEQRLSDVGPVVETLEFESLSEAERRAVLEAIEDPHQEGTVEGSFDHRKAFNRGVVISGGEVGEARYATLRSESRCLGVDPVALPLGLISLLVGVGAFTLVGVENYPWEFRWSPARERLREGGRSRDGEDGDDGEGRKDSEDREDDKDDRGRNDSEVSRDADERRWDRRER</sequence>
<feature type="compositionally biased region" description="Basic and acidic residues" evidence="1">
    <location>
        <begin position="192"/>
        <end position="214"/>
    </location>
</feature>
<feature type="region of interest" description="Disordered" evidence="1">
    <location>
        <begin position="192"/>
        <end position="244"/>
    </location>
</feature>
<keyword evidence="2" id="KW-0472">Membrane</keyword>
<dbReference type="Proteomes" id="UP001056855">
    <property type="component" value="Chromosome"/>
</dbReference>
<keyword evidence="2" id="KW-1133">Transmembrane helix</keyword>
<dbReference type="KEGG" id="sawl:NGM29_11360"/>
<evidence type="ECO:0000256" key="2">
    <source>
        <dbReference type="SAM" id="Phobius"/>
    </source>
</evidence>
<dbReference type="AlphaFoldDB" id="A0A9E7N8L1"/>
<evidence type="ECO:0000313" key="4">
    <source>
        <dbReference type="Proteomes" id="UP001056855"/>
    </source>
</evidence>
<dbReference type="RefSeq" id="WP_254156299.1">
    <property type="nucleotide sequence ID" value="NZ_CP100355.1"/>
</dbReference>
<evidence type="ECO:0000313" key="3">
    <source>
        <dbReference type="EMBL" id="UTF52388.1"/>
    </source>
</evidence>
<dbReference type="EMBL" id="CP100355">
    <property type="protein sequence ID" value="UTF52388.1"/>
    <property type="molecule type" value="Genomic_DNA"/>
</dbReference>
<keyword evidence="4" id="KW-1185">Reference proteome</keyword>
<feature type="region of interest" description="Disordered" evidence="1">
    <location>
        <begin position="1"/>
        <end position="21"/>
    </location>
</feature>
<proteinExistence type="predicted"/>
<feature type="transmembrane region" description="Helical" evidence="2">
    <location>
        <begin position="29"/>
        <end position="54"/>
    </location>
</feature>
<protein>
    <submittedName>
        <fullName evidence="3">Uncharacterized protein</fullName>
    </submittedName>
</protein>
<name>A0A9E7N8L1_9EURY</name>
<gene>
    <name evidence="3" type="ORF">NGM29_11360</name>
</gene>
<reference evidence="3" key="1">
    <citation type="submission" date="2022-06" db="EMBL/GenBank/DDBJ databases">
        <title>Diverse halophilic archaea isolated from saline environments.</title>
        <authorList>
            <person name="Cui H.-L."/>
        </authorList>
    </citation>
    <scope>NUCLEOTIDE SEQUENCE</scope>
    <source>
        <strain evidence="3">WLHS1</strain>
    </source>
</reference>
<feature type="transmembrane region" description="Helical" evidence="2">
    <location>
        <begin position="155"/>
        <end position="176"/>
    </location>
</feature>
<keyword evidence="2" id="KW-0812">Transmembrane</keyword>
<evidence type="ECO:0000256" key="1">
    <source>
        <dbReference type="SAM" id="MobiDB-lite"/>
    </source>
</evidence>